<organism evidence="2 3">
    <name type="scientific">Rhodocytophaga rosea</name>
    <dbReference type="NCBI Taxonomy" id="2704465"/>
    <lineage>
        <taxon>Bacteria</taxon>
        <taxon>Pseudomonadati</taxon>
        <taxon>Bacteroidota</taxon>
        <taxon>Cytophagia</taxon>
        <taxon>Cytophagales</taxon>
        <taxon>Rhodocytophagaceae</taxon>
        <taxon>Rhodocytophaga</taxon>
    </lineage>
</organism>
<proteinExistence type="predicted"/>
<keyword evidence="3" id="KW-1185">Reference proteome</keyword>
<protein>
    <submittedName>
        <fullName evidence="2">Uncharacterized protein</fullName>
    </submittedName>
</protein>
<dbReference type="PROSITE" id="PS51257">
    <property type="entry name" value="PROKAR_LIPOPROTEIN"/>
    <property type="match status" value="1"/>
</dbReference>
<evidence type="ECO:0000313" key="3">
    <source>
        <dbReference type="Proteomes" id="UP000480178"/>
    </source>
</evidence>
<reference evidence="2 3" key="1">
    <citation type="submission" date="2020-01" db="EMBL/GenBank/DDBJ databases">
        <authorList>
            <person name="Kim M.K."/>
        </authorList>
    </citation>
    <scope>NUCLEOTIDE SEQUENCE [LARGE SCALE GENOMIC DNA]</scope>
    <source>
        <strain evidence="2 3">172606-1</strain>
    </source>
</reference>
<feature type="chain" id="PRO_5025562088" evidence="1">
    <location>
        <begin position="22"/>
        <end position="118"/>
    </location>
</feature>
<evidence type="ECO:0000313" key="2">
    <source>
        <dbReference type="EMBL" id="QHT66168.1"/>
    </source>
</evidence>
<dbReference type="RefSeq" id="WP_162442239.1">
    <property type="nucleotide sequence ID" value="NZ_CP048222.1"/>
</dbReference>
<dbReference type="EMBL" id="CP048222">
    <property type="protein sequence ID" value="QHT66168.1"/>
    <property type="molecule type" value="Genomic_DNA"/>
</dbReference>
<dbReference type="Proteomes" id="UP000480178">
    <property type="component" value="Chromosome"/>
</dbReference>
<feature type="signal peptide" evidence="1">
    <location>
        <begin position="1"/>
        <end position="21"/>
    </location>
</feature>
<sequence length="118" mass="13337">MNFYKVLKRISCLLLAVGLFASCEKDEETNFTLTGDVKITFLNKAQLSTTFHPEIYVVGEYRSPLKGLQIDEKGVSTVEDLNYGNYMLVYYIPGADQANSYYKAFQIKAGEVTELTIQ</sequence>
<gene>
    <name evidence="2" type="ORF">GXP67_05540</name>
</gene>
<accession>A0A6C0GE03</accession>
<dbReference type="AlphaFoldDB" id="A0A6C0GE03"/>
<name>A0A6C0GE03_9BACT</name>
<dbReference type="KEGG" id="rhoz:GXP67_05540"/>
<keyword evidence="1" id="KW-0732">Signal</keyword>
<evidence type="ECO:0000256" key="1">
    <source>
        <dbReference type="SAM" id="SignalP"/>
    </source>
</evidence>